<keyword evidence="1 4" id="KW-0808">Transferase</keyword>
<dbReference type="InterPro" id="IPR050832">
    <property type="entry name" value="Bact_Acetyltransf"/>
</dbReference>
<gene>
    <name evidence="4" type="ORF">ABCQ75_05905</name>
</gene>
<dbReference type="PROSITE" id="PS51186">
    <property type="entry name" value="GNAT"/>
    <property type="match status" value="1"/>
</dbReference>
<dbReference type="SUPFAM" id="SSF55729">
    <property type="entry name" value="Acyl-CoA N-acyltransferases (Nat)"/>
    <property type="match status" value="1"/>
</dbReference>
<accession>A0ABU9WY04</accession>
<dbReference type="EC" id="2.3.1.-" evidence="4"/>
<dbReference type="InterPro" id="IPR000182">
    <property type="entry name" value="GNAT_dom"/>
</dbReference>
<dbReference type="PANTHER" id="PTHR43877">
    <property type="entry name" value="AMINOALKYLPHOSPHONATE N-ACETYLTRANSFERASE-RELATED-RELATED"/>
    <property type="match status" value="1"/>
</dbReference>
<evidence type="ECO:0000313" key="5">
    <source>
        <dbReference type="Proteomes" id="UP001422074"/>
    </source>
</evidence>
<dbReference type="RefSeq" id="WP_345883855.1">
    <property type="nucleotide sequence ID" value="NZ_JBDFRB010000004.1"/>
</dbReference>
<comment type="caution">
    <text evidence="4">The sequence shown here is derived from an EMBL/GenBank/DDBJ whole genome shotgun (WGS) entry which is preliminary data.</text>
</comment>
<reference evidence="4 5" key="1">
    <citation type="submission" date="2024-05" db="EMBL/GenBank/DDBJ databases">
        <title>Sinomonas sp. nov., isolated from a waste landfill.</title>
        <authorList>
            <person name="Zhao Y."/>
        </authorList>
    </citation>
    <scope>NUCLEOTIDE SEQUENCE [LARGE SCALE GENOMIC DNA]</scope>
    <source>
        <strain evidence="4 5">CCTCC AB2014300</strain>
    </source>
</reference>
<dbReference type="Gene3D" id="3.40.630.30">
    <property type="match status" value="1"/>
</dbReference>
<dbReference type="InterPro" id="IPR016181">
    <property type="entry name" value="Acyl_CoA_acyltransferase"/>
</dbReference>
<name>A0ABU9WY04_9MICC</name>
<feature type="domain" description="N-acetyltransferase" evidence="3">
    <location>
        <begin position="4"/>
        <end position="167"/>
    </location>
</feature>
<dbReference type="Proteomes" id="UP001422074">
    <property type="component" value="Unassembled WGS sequence"/>
</dbReference>
<protein>
    <submittedName>
        <fullName evidence="4">N-acetyltransferase</fullName>
        <ecNumber evidence="4">2.3.1.-</ecNumber>
    </submittedName>
</protein>
<evidence type="ECO:0000313" key="4">
    <source>
        <dbReference type="EMBL" id="MEN2744072.1"/>
    </source>
</evidence>
<evidence type="ECO:0000259" key="3">
    <source>
        <dbReference type="PROSITE" id="PS51186"/>
    </source>
</evidence>
<sequence>MSGLRVRAAEPRDYAHVARITQAAYMAAGHFPEGHPYLRVLGDVAHRAEHAIVWLGESAGRPVAAVTLAESGQPYSEVAREGEIEFRMLAVDPAAQGAGVGRAMVHRILEDARSRPGIEAVVLTSASHMASAHRLYGSLGFRRLPDRDWSFEGTGEKNLWVFRKDLDPAG</sequence>
<dbReference type="Pfam" id="PF00583">
    <property type="entry name" value="Acetyltransf_1"/>
    <property type="match status" value="1"/>
</dbReference>
<organism evidence="4 5">
    <name type="scientific">Sinomonas halotolerans</name>
    <dbReference type="NCBI Taxonomy" id="1644133"/>
    <lineage>
        <taxon>Bacteria</taxon>
        <taxon>Bacillati</taxon>
        <taxon>Actinomycetota</taxon>
        <taxon>Actinomycetes</taxon>
        <taxon>Micrococcales</taxon>
        <taxon>Micrococcaceae</taxon>
        <taxon>Sinomonas</taxon>
    </lineage>
</organism>
<proteinExistence type="predicted"/>
<dbReference type="CDD" id="cd04301">
    <property type="entry name" value="NAT_SF"/>
    <property type="match status" value="1"/>
</dbReference>
<evidence type="ECO:0000256" key="2">
    <source>
        <dbReference type="ARBA" id="ARBA00023315"/>
    </source>
</evidence>
<evidence type="ECO:0000256" key="1">
    <source>
        <dbReference type="ARBA" id="ARBA00022679"/>
    </source>
</evidence>
<keyword evidence="5" id="KW-1185">Reference proteome</keyword>
<keyword evidence="2 4" id="KW-0012">Acyltransferase</keyword>
<dbReference type="GO" id="GO:0016746">
    <property type="term" value="F:acyltransferase activity"/>
    <property type="evidence" value="ECO:0007669"/>
    <property type="project" value="UniProtKB-KW"/>
</dbReference>
<dbReference type="EMBL" id="JBDFRB010000004">
    <property type="protein sequence ID" value="MEN2744072.1"/>
    <property type="molecule type" value="Genomic_DNA"/>
</dbReference>